<dbReference type="Proteomes" id="UP000538955">
    <property type="component" value="Unassembled WGS sequence"/>
</dbReference>
<evidence type="ECO:0000256" key="7">
    <source>
        <dbReference type="ARBA" id="ARBA00022777"/>
    </source>
</evidence>
<keyword evidence="5 11" id="KW-0808">Transferase</keyword>
<dbReference type="InterPro" id="IPR023000">
    <property type="entry name" value="Shikimate_kinase_CS"/>
</dbReference>
<protein>
    <recommendedName>
        <fullName evidence="3 11">Shikimate kinase</fullName>
        <shortName evidence="11">SK</shortName>
        <ecNumber evidence="3 11">2.7.1.71</ecNumber>
    </recommendedName>
</protein>
<dbReference type="Proteomes" id="UP000550736">
    <property type="component" value="Unassembled WGS sequence"/>
</dbReference>
<comment type="function">
    <text evidence="11">Catalyzes the specific phosphorylation of the 3-hydroxyl group of shikimic acid using ATP as a cosubstrate.</text>
</comment>
<dbReference type="EC" id="2.7.1.71" evidence="3 11"/>
<evidence type="ECO:0000256" key="5">
    <source>
        <dbReference type="ARBA" id="ARBA00022679"/>
    </source>
</evidence>
<keyword evidence="4 11" id="KW-0028">Amino-acid biosynthesis</keyword>
<evidence type="ECO:0000313" key="13">
    <source>
        <dbReference type="EMBL" id="NMK97544.1"/>
    </source>
</evidence>
<dbReference type="EMBL" id="JABBLX010000012">
    <property type="protein sequence ID" value="NMK97544.1"/>
    <property type="molecule type" value="Genomic_DNA"/>
</dbReference>
<dbReference type="AlphaFoldDB" id="A0A0U1E6K1"/>
<evidence type="ECO:0000256" key="1">
    <source>
        <dbReference type="ARBA" id="ARBA00004842"/>
    </source>
</evidence>
<dbReference type="GO" id="GO:0005524">
    <property type="term" value="F:ATP binding"/>
    <property type="evidence" value="ECO:0007669"/>
    <property type="project" value="UniProtKB-UniRule"/>
</dbReference>
<evidence type="ECO:0000313" key="14">
    <source>
        <dbReference type="Proteomes" id="UP000538955"/>
    </source>
</evidence>
<accession>A0A0U1E6K1</accession>
<keyword evidence="14" id="KW-1185">Reference proteome</keyword>
<dbReference type="PROSITE" id="PS01128">
    <property type="entry name" value="SHIKIMATE_KINASE"/>
    <property type="match status" value="1"/>
</dbReference>
<dbReference type="UniPathway" id="UPA00053">
    <property type="reaction ID" value="UER00088"/>
</dbReference>
<dbReference type="GO" id="GO:0008652">
    <property type="term" value="P:amino acid biosynthetic process"/>
    <property type="evidence" value="ECO:0007669"/>
    <property type="project" value="UniProtKB-KW"/>
</dbReference>
<feature type="binding site" evidence="11">
    <location>
        <position position="138"/>
    </location>
    <ligand>
        <name>substrate</name>
    </ligand>
</feature>
<dbReference type="GO" id="GO:0005829">
    <property type="term" value="C:cytosol"/>
    <property type="evidence" value="ECO:0007669"/>
    <property type="project" value="TreeGrafter"/>
</dbReference>
<feature type="binding site" evidence="11">
    <location>
        <position position="37"/>
    </location>
    <ligand>
        <name>substrate</name>
    </ligand>
</feature>
<dbReference type="GO" id="GO:0009073">
    <property type="term" value="P:aromatic amino acid family biosynthetic process"/>
    <property type="evidence" value="ECO:0007669"/>
    <property type="project" value="UniProtKB-KW"/>
</dbReference>
<feature type="binding site" evidence="11">
    <location>
        <position position="120"/>
    </location>
    <ligand>
        <name>ATP</name>
        <dbReference type="ChEBI" id="CHEBI:30616"/>
    </ligand>
</feature>
<comment type="similarity">
    <text evidence="2 11">Belongs to the shikimate kinase family.</text>
</comment>
<evidence type="ECO:0000256" key="11">
    <source>
        <dbReference type="HAMAP-Rule" id="MF_00109"/>
    </source>
</evidence>
<dbReference type="PRINTS" id="PR01100">
    <property type="entry name" value="SHIKIMTKNASE"/>
</dbReference>
<dbReference type="GO" id="GO:0009423">
    <property type="term" value="P:chorismate biosynthetic process"/>
    <property type="evidence" value="ECO:0007669"/>
    <property type="project" value="UniProtKB-UniRule"/>
</dbReference>
<gene>
    <name evidence="11" type="primary">aroK</name>
    <name evidence="13" type="ORF">HHM13_05485</name>
    <name evidence="12" type="ORF">HHM24_00555</name>
</gene>
<evidence type="ECO:0000256" key="3">
    <source>
        <dbReference type="ARBA" id="ARBA00012154"/>
    </source>
</evidence>
<comment type="cofactor">
    <cofactor evidence="11">
        <name>Mg(2+)</name>
        <dbReference type="ChEBI" id="CHEBI:18420"/>
    </cofactor>
    <text evidence="11">Binds 1 Mg(2+) ion per subunit.</text>
</comment>
<dbReference type="Pfam" id="PF01202">
    <property type="entry name" value="SKI"/>
    <property type="match status" value="1"/>
</dbReference>
<sequence length="170" mass="19761">MIKSKAPIIFVGFMGTGKTTIGRYLSDLQNLSYVDLDEYIERNENKSIPDIFQEHGEQKFRDLEFKYLKECLNTFEIISTGGGIIENKDSLKLLKNEKNVIWLDCDINVIYRRIVSDPHRPNAKDKSLEQLNTLYCSRVSRYNETAFMKVNSALTVSEIYEKILQNLFCD</sequence>
<dbReference type="HAMAP" id="MF_00109">
    <property type="entry name" value="Shikimate_kinase"/>
    <property type="match status" value="1"/>
</dbReference>
<keyword evidence="11" id="KW-0963">Cytoplasm</keyword>
<feature type="binding site" evidence="11">
    <location>
        <begin position="15"/>
        <end position="20"/>
    </location>
    <ligand>
        <name>ATP</name>
        <dbReference type="ChEBI" id="CHEBI:30616"/>
    </ligand>
</feature>
<proteinExistence type="inferred from homology"/>
<comment type="catalytic activity">
    <reaction evidence="10 11">
        <text>shikimate + ATP = 3-phosphoshikimate + ADP + H(+)</text>
        <dbReference type="Rhea" id="RHEA:13121"/>
        <dbReference type="ChEBI" id="CHEBI:15378"/>
        <dbReference type="ChEBI" id="CHEBI:30616"/>
        <dbReference type="ChEBI" id="CHEBI:36208"/>
        <dbReference type="ChEBI" id="CHEBI:145989"/>
        <dbReference type="ChEBI" id="CHEBI:456216"/>
        <dbReference type="EC" id="2.7.1.71"/>
    </reaction>
</comment>
<dbReference type="Gene3D" id="3.40.50.300">
    <property type="entry name" value="P-loop containing nucleotide triphosphate hydrolases"/>
    <property type="match status" value="1"/>
</dbReference>
<evidence type="ECO:0000256" key="6">
    <source>
        <dbReference type="ARBA" id="ARBA00022741"/>
    </source>
</evidence>
<keyword evidence="7 11" id="KW-0418">Kinase</keyword>
<dbReference type="InterPro" id="IPR027417">
    <property type="entry name" value="P-loop_NTPase"/>
</dbReference>
<dbReference type="SUPFAM" id="SSF52540">
    <property type="entry name" value="P-loop containing nucleoside triphosphate hydrolases"/>
    <property type="match status" value="1"/>
</dbReference>
<dbReference type="PANTHER" id="PTHR21087">
    <property type="entry name" value="SHIKIMATE KINASE"/>
    <property type="match status" value="1"/>
</dbReference>
<feature type="binding site" evidence="11">
    <location>
        <position position="19"/>
    </location>
    <ligand>
        <name>Mg(2+)</name>
        <dbReference type="ChEBI" id="CHEBI:18420"/>
    </ligand>
</feature>
<evidence type="ECO:0000256" key="9">
    <source>
        <dbReference type="ARBA" id="ARBA00023141"/>
    </source>
</evidence>
<organism evidence="13 15">
    <name type="scientific">Staphylococcus capitis</name>
    <dbReference type="NCBI Taxonomy" id="29388"/>
    <lineage>
        <taxon>Bacteria</taxon>
        <taxon>Bacillati</taxon>
        <taxon>Bacillota</taxon>
        <taxon>Bacilli</taxon>
        <taxon>Bacillales</taxon>
        <taxon>Staphylococcaceae</taxon>
        <taxon>Staphylococcus</taxon>
    </lineage>
</organism>
<evidence type="ECO:0000256" key="8">
    <source>
        <dbReference type="ARBA" id="ARBA00022840"/>
    </source>
</evidence>
<comment type="pathway">
    <text evidence="1 11">Metabolic intermediate biosynthesis; chorismate biosynthesis; chorismate from D-erythrose 4-phosphate and phosphoenolpyruvate: step 5/7.</text>
</comment>
<keyword evidence="8 11" id="KW-0067">ATP-binding</keyword>
<evidence type="ECO:0000313" key="12">
    <source>
        <dbReference type="EMBL" id="NMK53239.1"/>
    </source>
</evidence>
<dbReference type="CDD" id="cd00464">
    <property type="entry name" value="SK"/>
    <property type="match status" value="1"/>
</dbReference>
<evidence type="ECO:0000256" key="2">
    <source>
        <dbReference type="ARBA" id="ARBA00006997"/>
    </source>
</evidence>
<dbReference type="RefSeq" id="WP_002453330.1">
    <property type="nucleotide sequence ID" value="NZ_JBJGFA010000002.1"/>
</dbReference>
<evidence type="ECO:0000313" key="15">
    <source>
        <dbReference type="Proteomes" id="UP000550736"/>
    </source>
</evidence>
<dbReference type="GO" id="GO:0004765">
    <property type="term" value="F:shikimate kinase activity"/>
    <property type="evidence" value="ECO:0007669"/>
    <property type="project" value="UniProtKB-UniRule"/>
</dbReference>
<comment type="subunit">
    <text evidence="11">Monomer.</text>
</comment>
<comment type="subcellular location">
    <subcellularLocation>
        <location evidence="11">Cytoplasm</location>
    </subcellularLocation>
</comment>
<keyword evidence="9 11" id="KW-0057">Aromatic amino acid biosynthesis</keyword>
<dbReference type="PANTHER" id="PTHR21087:SF16">
    <property type="entry name" value="SHIKIMATE KINASE 1, CHLOROPLASTIC"/>
    <property type="match status" value="1"/>
</dbReference>
<evidence type="ECO:0000256" key="10">
    <source>
        <dbReference type="ARBA" id="ARBA00048567"/>
    </source>
</evidence>
<evidence type="ECO:0000256" key="4">
    <source>
        <dbReference type="ARBA" id="ARBA00022605"/>
    </source>
</evidence>
<reference evidence="14 15" key="1">
    <citation type="submission" date="2020-04" db="EMBL/GenBank/DDBJ databases">
        <title>The Epidemiology and Molecular Characteristics of Linezolid-Resistant Staphylococcus capitis in Huashan Hospital, Shanghai.</title>
        <authorList>
            <person name="Ding L."/>
            <person name="Li P."/>
            <person name="Yang Y."/>
            <person name="Lin D."/>
            <person name="Xu X."/>
        </authorList>
    </citation>
    <scope>NUCLEOTIDE SEQUENCE [LARGE SCALE GENOMIC DNA]</scope>
    <source>
        <strain evidence="13 15">12-86</strain>
        <strain evidence="12 14">17-84</strain>
    </source>
</reference>
<dbReference type="eggNOG" id="COG0703">
    <property type="taxonomic scope" value="Bacteria"/>
</dbReference>
<keyword evidence="6 11" id="KW-0547">Nucleotide-binding</keyword>
<feature type="binding site" evidence="11">
    <location>
        <position position="61"/>
    </location>
    <ligand>
        <name>substrate</name>
    </ligand>
</feature>
<feature type="binding site" evidence="11">
    <location>
        <position position="82"/>
    </location>
    <ligand>
        <name>substrate</name>
    </ligand>
</feature>
<keyword evidence="11" id="KW-0460">Magnesium</keyword>
<dbReference type="EMBL" id="JABBMI010000001">
    <property type="protein sequence ID" value="NMK53239.1"/>
    <property type="molecule type" value="Genomic_DNA"/>
</dbReference>
<keyword evidence="11" id="KW-0479">Metal-binding</keyword>
<dbReference type="InterPro" id="IPR031322">
    <property type="entry name" value="Shikimate/glucono_kinase"/>
</dbReference>
<dbReference type="InterPro" id="IPR000623">
    <property type="entry name" value="Shikimate_kinase/TSH1"/>
</dbReference>
<comment type="caution">
    <text evidence="11">Lacks conserved residue(s) required for the propagation of feature annotation.</text>
</comment>
<name>A0A0U1E6K1_STACP</name>
<comment type="caution">
    <text evidence="13">The sequence shown here is derived from an EMBL/GenBank/DDBJ whole genome shotgun (WGS) entry which is preliminary data.</text>
</comment>
<dbReference type="GO" id="GO:0000287">
    <property type="term" value="F:magnesium ion binding"/>
    <property type="evidence" value="ECO:0007669"/>
    <property type="project" value="UniProtKB-UniRule"/>
</dbReference>